<sequence length="209" mass="21231">MTRHLRLSLTALALTLLATLGIVSPAQAHDALSAADPAPDSTVSTPLTTVTLTFNEAPLDGFDSAIAIAVLDPAGTDVSTGSVGVTDTVLSKAVSPTIAGTYQVLWQTVSTDGHPISGQYAFSYTVEPSPIPTPTAGETTTSTASPSTATPAPEPSPSSTAIPGDTYDTTFPIALIVGAVVIAALLTLGIVLGFRVRRRTTFTPKDGAP</sequence>
<dbReference type="KEGG" id="cphy:B5808_20375"/>
<organism evidence="8 9">
    <name type="scientific">Cnuibacter physcomitrellae</name>
    <dbReference type="NCBI Taxonomy" id="1619308"/>
    <lineage>
        <taxon>Bacteria</taxon>
        <taxon>Bacillati</taxon>
        <taxon>Actinomycetota</taxon>
        <taxon>Actinomycetes</taxon>
        <taxon>Micrococcales</taxon>
        <taxon>Microbacteriaceae</taxon>
        <taxon>Cnuibacter</taxon>
    </lineage>
</organism>
<dbReference type="EMBL" id="CP020717">
    <property type="protein sequence ID" value="ARJ07753.1"/>
    <property type="molecule type" value="Genomic_DNA"/>
</dbReference>
<name>A0A1X9LRE8_9MICO</name>
<evidence type="ECO:0000256" key="2">
    <source>
        <dbReference type="ARBA" id="ARBA00022723"/>
    </source>
</evidence>
<gene>
    <name evidence="8" type="ORF">B5808_20375</name>
</gene>
<dbReference type="GO" id="GO:0042597">
    <property type="term" value="C:periplasmic space"/>
    <property type="evidence" value="ECO:0007669"/>
    <property type="project" value="InterPro"/>
</dbReference>
<proteinExistence type="predicted"/>
<dbReference type="InterPro" id="IPR014756">
    <property type="entry name" value="Ig_E-set"/>
</dbReference>
<evidence type="ECO:0000256" key="7">
    <source>
        <dbReference type="SAM" id="SignalP"/>
    </source>
</evidence>
<protein>
    <submittedName>
        <fullName evidence="8">Uncharacterized protein</fullName>
    </submittedName>
</protein>
<dbReference type="InterPro" id="IPR014755">
    <property type="entry name" value="Cu-Rt/internalin_Ig-like"/>
</dbReference>
<feature type="transmembrane region" description="Helical" evidence="6">
    <location>
        <begin position="171"/>
        <end position="194"/>
    </location>
</feature>
<dbReference type="InterPro" id="IPR007348">
    <property type="entry name" value="CopC_dom"/>
</dbReference>
<evidence type="ECO:0000256" key="6">
    <source>
        <dbReference type="SAM" id="Phobius"/>
    </source>
</evidence>
<keyword evidence="3 7" id="KW-0732">Signal</keyword>
<keyword evidence="9" id="KW-1185">Reference proteome</keyword>
<keyword evidence="2" id="KW-0479">Metal-binding</keyword>
<dbReference type="InterPro" id="IPR032694">
    <property type="entry name" value="CopC/D"/>
</dbReference>
<dbReference type="Gene3D" id="2.60.40.1220">
    <property type="match status" value="1"/>
</dbReference>
<comment type="subcellular location">
    <subcellularLocation>
        <location evidence="1">Cell envelope</location>
    </subcellularLocation>
</comment>
<dbReference type="PANTHER" id="PTHR34820:SF4">
    <property type="entry name" value="INNER MEMBRANE PROTEIN YEBZ"/>
    <property type="match status" value="1"/>
</dbReference>
<evidence type="ECO:0000256" key="4">
    <source>
        <dbReference type="ARBA" id="ARBA00023008"/>
    </source>
</evidence>
<feature type="signal peptide" evidence="7">
    <location>
        <begin position="1"/>
        <end position="28"/>
    </location>
</feature>
<dbReference type="PANTHER" id="PTHR34820">
    <property type="entry name" value="INNER MEMBRANE PROTEIN YEBZ"/>
    <property type="match status" value="1"/>
</dbReference>
<dbReference type="SUPFAM" id="SSF81296">
    <property type="entry name" value="E set domains"/>
    <property type="match status" value="1"/>
</dbReference>
<dbReference type="RefSeq" id="WP_085021888.1">
    <property type="nucleotide sequence ID" value="NZ_BMHD01000004.1"/>
</dbReference>
<dbReference type="GO" id="GO:0005507">
    <property type="term" value="F:copper ion binding"/>
    <property type="evidence" value="ECO:0007669"/>
    <property type="project" value="InterPro"/>
</dbReference>
<keyword evidence="6" id="KW-1133">Transmembrane helix</keyword>
<evidence type="ECO:0000256" key="3">
    <source>
        <dbReference type="ARBA" id="ARBA00022729"/>
    </source>
</evidence>
<dbReference type="GO" id="GO:0006825">
    <property type="term" value="P:copper ion transport"/>
    <property type="evidence" value="ECO:0007669"/>
    <property type="project" value="InterPro"/>
</dbReference>
<accession>A0A1X9LRE8</accession>
<keyword evidence="4" id="KW-0186">Copper</keyword>
<geneLocation type="plasmid" evidence="8">
    <name>unnamed2</name>
</geneLocation>
<keyword evidence="6" id="KW-0812">Transmembrane</keyword>
<dbReference type="GO" id="GO:0005886">
    <property type="term" value="C:plasma membrane"/>
    <property type="evidence" value="ECO:0007669"/>
    <property type="project" value="TreeGrafter"/>
</dbReference>
<dbReference type="Proteomes" id="UP000192775">
    <property type="component" value="Plasmid unnamed2"/>
</dbReference>
<keyword evidence="6" id="KW-0472">Membrane</keyword>
<reference evidence="8 9" key="1">
    <citation type="submission" date="2017-04" db="EMBL/GenBank/DDBJ databases">
        <authorList>
            <person name="Afonso C.L."/>
            <person name="Miller P.J."/>
            <person name="Scott M.A."/>
            <person name="Spackman E."/>
            <person name="Goraichik I."/>
            <person name="Dimitrov K.M."/>
            <person name="Suarez D.L."/>
            <person name="Swayne D.E."/>
        </authorList>
    </citation>
    <scope>NUCLEOTIDE SEQUENCE [LARGE SCALE GENOMIC DNA]</scope>
    <source>
        <strain evidence="9">XA(T)</strain>
        <plasmid evidence="9">Plasmid unnamed2</plasmid>
    </source>
</reference>
<feature type="compositionally biased region" description="Low complexity" evidence="5">
    <location>
        <begin position="134"/>
        <end position="163"/>
    </location>
</feature>
<evidence type="ECO:0000313" key="9">
    <source>
        <dbReference type="Proteomes" id="UP000192775"/>
    </source>
</evidence>
<dbReference type="AlphaFoldDB" id="A0A1X9LRE8"/>
<feature type="region of interest" description="Disordered" evidence="5">
    <location>
        <begin position="129"/>
        <end position="163"/>
    </location>
</feature>
<dbReference type="Pfam" id="PF04234">
    <property type="entry name" value="CopC"/>
    <property type="match status" value="1"/>
</dbReference>
<feature type="chain" id="PRO_5043321477" evidence="7">
    <location>
        <begin position="29"/>
        <end position="209"/>
    </location>
</feature>
<evidence type="ECO:0000313" key="8">
    <source>
        <dbReference type="EMBL" id="ARJ07753.1"/>
    </source>
</evidence>
<dbReference type="GO" id="GO:0030313">
    <property type="term" value="C:cell envelope"/>
    <property type="evidence" value="ECO:0007669"/>
    <property type="project" value="UniProtKB-SubCell"/>
</dbReference>
<evidence type="ECO:0000256" key="5">
    <source>
        <dbReference type="SAM" id="MobiDB-lite"/>
    </source>
</evidence>
<evidence type="ECO:0000256" key="1">
    <source>
        <dbReference type="ARBA" id="ARBA00004196"/>
    </source>
</evidence>
<keyword evidence="8" id="KW-0614">Plasmid</keyword>
<dbReference type="GO" id="GO:0046688">
    <property type="term" value="P:response to copper ion"/>
    <property type="evidence" value="ECO:0007669"/>
    <property type="project" value="InterPro"/>
</dbReference>